<accession>A0A916U3B8</accession>
<reference evidence="3" key="1">
    <citation type="journal article" date="2014" name="Int. J. Syst. Evol. Microbiol.">
        <title>Complete genome sequence of Corynebacterium casei LMG S-19264T (=DSM 44701T), isolated from a smear-ripened cheese.</title>
        <authorList>
            <consortium name="US DOE Joint Genome Institute (JGI-PGF)"/>
            <person name="Walter F."/>
            <person name="Albersmeier A."/>
            <person name="Kalinowski J."/>
            <person name="Ruckert C."/>
        </authorList>
    </citation>
    <scope>NUCLEOTIDE SEQUENCE</scope>
    <source>
        <strain evidence="3">CGMCC 1.12919</strain>
    </source>
</reference>
<dbReference type="Pfam" id="PF05170">
    <property type="entry name" value="AsmA"/>
    <property type="match status" value="2"/>
</dbReference>
<reference evidence="3" key="2">
    <citation type="submission" date="2020-09" db="EMBL/GenBank/DDBJ databases">
        <authorList>
            <person name="Sun Q."/>
            <person name="Zhou Y."/>
        </authorList>
    </citation>
    <scope>NUCLEOTIDE SEQUENCE</scope>
    <source>
        <strain evidence="3">CGMCC 1.12919</strain>
    </source>
</reference>
<feature type="domain" description="AsmA" evidence="2">
    <location>
        <begin position="23"/>
        <end position="128"/>
    </location>
</feature>
<dbReference type="Proteomes" id="UP000637002">
    <property type="component" value="Unassembled WGS sequence"/>
</dbReference>
<comment type="caution">
    <text evidence="3">The sequence shown here is derived from an EMBL/GenBank/DDBJ whole genome shotgun (WGS) entry which is preliminary data.</text>
</comment>
<name>A0A916U3B8_9HYPH</name>
<gene>
    <name evidence="3" type="ORF">GCM10010994_15040</name>
</gene>
<feature type="signal peptide" evidence="1">
    <location>
        <begin position="1"/>
        <end position="20"/>
    </location>
</feature>
<dbReference type="GO" id="GO:0005886">
    <property type="term" value="C:plasma membrane"/>
    <property type="evidence" value="ECO:0007669"/>
    <property type="project" value="TreeGrafter"/>
</dbReference>
<sequence length="599" mass="63445">MIAFACLALLGIGMAPWTLANDYASQRIGKHVKALTGLDLAVEGRTTLAFLPAPRIKMEEVALRSEDGRVRLRTSQFRGEVRLLPLLRGELELSDVTLFEPTLNVMSEAQPVEAWQQWLDRLTRTAGASVVGRYPHVPRLVVVGGTVSFERSNGASDRLKDVNVVFAWPDSASAIGAAGQFSYAGRAVDVLFAGLNPTRLSTGRDSEFTLRVKAEGLSLVGRGTLSQGGTRFDGQVTCGTDSLADVDRWIGAGLPFAQLVDAFSVSGATTLSPRGLAISAATVVVGNDQMEGAVSARVDGGRIALSGTLAADALDLSRFARPLTPRLDSDRAWTRDQIERSAMLGSELDLRISASRATLGRFAMEDLASSIMLRSGRFEITLSRASAYRGNVKGRLILQPAESGIDARLQGVMERVDLAGALSDAFDMRRVGGIGSMQIVAEASGSSVMDLARSLSGRANVVVRQGEIVGIDFSELLRRAERRPLSAASDWRGGRTSFEQAGLSLAIAGGVIELNDATVSTASMKATLAGQMSVADRTLALSGTVAPQPGSLRPASAELPFELFGSWDDPRVGPDVKALIRRSGAAAPLLAPASQQKTP</sequence>
<dbReference type="PANTHER" id="PTHR30441:SF4">
    <property type="entry name" value="PROTEIN ASMA"/>
    <property type="match status" value="1"/>
</dbReference>
<evidence type="ECO:0000256" key="1">
    <source>
        <dbReference type="SAM" id="SignalP"/>
    </source>
</evidence>
<evidence type="ECO:0000259" key="2">
    <source>
        <dbReference type="Pfam" id="PF05170"/>
    </source>
</evidence>
<feature type="chain" id="PRO_5036689677" evidence="1">
    <location>
        <begin position="21"/>
        <end position="599"/>
    </location>
</feature>
<dbReference type="AlphaFoldDB" id="A0A916U3B8"/>
<dbReference type="PANTHER" id="PTHR30441">
    <property type="entry name" value="DUF748 DOMAIN-CONTAINING PROTEIN"/>
    <property type="match status" value="1"/>
</dbReference>
<keyword evidence="4" id="KW-1185">Reference proteome</keyword>
<dbReference type="GO" id="GO:0090313">
    <property type="term" value="P:regulation of protein targeting to membrane"/>
    <property type="evidence" value="ECO:0007669"/>
    <property type="project" value="TreeGrafter"/>
</dbReference>
<organism evidence="3 4">
    <name type="scientific">Chelatococcus reniformis</name>
    <dbReference type="NCBI Taxonomy" id="1494448"/>
    <lineage>
        <taxon>Bacteria</taxon>
        <taxon>Pseudomonadati</taxon>
        <taxon>Pseudomonadota</taxon>
        <taxon>Alphaproteobacteria</taxon>
        <taxon>Hyphomicrobiales</taxon>
        <taxon>Chelatococcaceae</taxon>
        <taxon>Chelatococcus</taxon>
    </lineage>
</organism>
<evidence type="ECO:0000313" key="4">
    <source>
        <dbReference type="Proteomes" id="UP000637002"/>
    </source>
</evidence>
<feature type="domain" description="AsmA" evidence="2">
    <location>
        <begin position="330"/>
        <end position="516"/>
    </location>
</feature>
<evidence type="ECO:0000313" key="3">
    <source>
        <dbReference type="EMBL" id="GGC57114.1"/>
    </source>
</evidence>
<dbReference type="InterPro" id="IPR052894">
    <property type="entry name" value="AsmA-related"/>
</dbReference>
<dbReference type="EMBL" id="BMGG01000002">
    <property type="protein sequence ID" value="GGC57114.1"/>
    <property type="molecule type" value="Genomic_DNA"/>
</dbReference>
<keyword evidence="1" id="KW-0732">Signal</keyword>
<dbReference type="InterPro" id="IPR007844">
    <property type="entry name" value="AsmA"/>
</dbReference>
<proteinExistence type="predicted"/>
<protein>
    <submittedName>
        <fullName evidence="3">Cell envelope biogenesis protein AsmA</fullName>
    </submittedName>
</protein>